<reference evidence="2 3" key="1">
    <citation type="submission" date="2019-04" db="EMBL/GenBank/DDBJ databases">
        <title>Streptomyces sp. nov. Bv016 isolated from bark of Buahinia variegata.</title>
        <authorList>
            <person name="Kanchanasin P."/>
            <person name="Tanasupawat S."/>
            <person name="Yuki M."/>
            <person name="Kudo T."/>
        </authorList>
    </citation>
    <scope>NUCLEOTIDE SEQUENCE [LARGE SCALE GENOMIC DNA]</scope>
    <source>
        <strain evidence="2 3">JCM 4765</strain>
    </source>
</reference>
<dbReference type="PANTHER" id="PTHR22893">
    <property type="entry name" value="NADH OXIDOREDUCTASE-RELATED"/>
    <property type="match status" value="1"/>
</dbReference>
<proteinExistence type="predicted"/>
<dbReference type="SUPFAM" id="SSF51395">
    <property type="entry name" value="FMN-linked oxidoreductases"/>
    <property type="match status" value="1"/>
</dbReference>
<organism evidence="2 3">
    <name type="scientific">Streptomyces griseoluteus</name>
    <dbReference type="NCBI Taxonomy" id="29306"/>
    <lineage>
        <taxon>Bacteria</taxon>
        <taxon>Bacillati</taxon>
        <taxon>Actinomycetota</taxon>
        <taxon>Actinomycetes</taxon>
        <taxon>Kitasatosporales</taxon>
        <taxon>Streptomycetaceae</taxon>
        <taxon>Streptomyces</taxon>
    </lineage>
</organism>
<evidence type="ECO:0000313" key="3">
    <source>
        <dbReference type="Proteomes" id="UP000298513"/>
    </source>
</evidence>
<dbReference type="EMBL" id="SRRU01000005">
    <property type="protein sequence ID" value="TGN82888.1"/>
    <property type="molecule type" value="Genomic_DNA"/>
</dbReference>
<name>A0A4Z1DGS7_STRGP</name>
<evidence type="ECO:0000313" key="2">
    <source>
        <dbReference type="EMBL" id="TGN82888.1"/>
    </source>
</evidence>
<gene>
    <name evidence="2" type="ORF">E5082_14830</name>
</gene>
<dbReference type="Gene3D" id="3.20.20.70">
    <property type="entry name" value="Aldolase class I"/>
    <property type="match status" value="1"/>
</dbReference>
<dbReference type="RefSeq" id="WP_135791734.1">
    <property type="nucleotide sequence ID" value="NZ_BNBQ01000007.1"/>
</dbReference>
<dbReference type="CDD" id="cd02933">
    <property type="entry name" value="OYE_like_FMN"/>
    <property type="match status" value="1"/>
</dbReference>
<dbReference type="AlphaFoldDB" id="A0A4Z1DGS7"/>
<feature type="domain" description="NADH:flavin oxidoreductase/NADH oxidase N-terminal" evidence="1">
    <location>
        <begin position="6"/>
        <end position="333"/>
    </location>
</feature>
<dbReference type="GO" id="GO:0010181">
    <property type="term" value="F:FMN binding"/>
    <property type="evidence" value="ECO:0007669"/>
    <property type="project" value="InterPro"/>
</dbReference>
<accession>A0A4Z1DGS7</accession>
<sequence length="358" mass="38251">MTDFLAPARLGQLALPHHLLMAPLTRNRAEANGTPTPLMADYYAQRASAGLIIGEAATPNAVGQTYPDIAALHTDRHTDGWRKVTDAVRAAGGHMFLQLQHGGRVSHPATTGLTPVAPSAVPLPETIFTRQGHLPAPVPRAMTPDDIRATVADFASAARRAVDAGFKGVEVHSANGHLLHQFLAGNTNRRTDGYGGPPEHRVRFTVEVTEAVAEAIGAGRTGVRISPGGTVNGIQEDDTAALYPALVHRLRDLGLAYLHVVRADPGDELYRRLRADWPGTLIGNPVLTDLTTEAVARAAREMLASGADLVALGRPYIANPDLVARLRRGAPLNPLRERYLMYVGGADGYTDYPALADR</sequence>
<protein>
    <submittedName>
        <fullName evidence="2">Alkene reductase</fullName>
    </submittedName>
</protein>
<dbReference type="InterPro" id="IPR001155">
    <property type="entry name" value="OxRdtase_FMN_N"/>
</dbReference>
<dbReference type="PANTHER" id="PTHR22893:SF91">
    <property type="entry name" value="NADPH DEHYDROGENASE 2-RELATED"/>
    <property type="match status" value="1"/>
</dbReference>
<keyword evidence="3" id="KW-1185">Reference proteome</keyword>
<dbReference type="InterPro" id="IPR045247">
    <property type="entry name" value="Oye-like"/>
</dbReference>
<dbReference type="Pfam" id="PF00724">
    <property type="entry name" value="Oxidored_FMN"/>
    <property type="match status" value="1"/>
</dbReference>
<dbReference type="GO" id="GO:0016491">
    <property type="term" value="F:oxidoreductase activity"/>
    <property type="evidence" value="ECO:0007669"/>
    <property type="project" value="InterPro"/>
</dbReference>
<dbReference type="InterPro" id="IPR013785">
    <property type="entry name" value="Aldolase_TIM"/>
</dbReference>
<comment type="caution">
    <text evidence="2">The sequence shown here is derived from an EMBL/GenBank/DDBJ whole genome shotgun (WGS) entry which is preliminary data.</text>
</comment>
<dbReference type="GeneID" id="91532204"/>
<dbReference type="Proteomes" id="UP000298513">
    <property type="component" value="Unassembled WGS sequence"/>
</dbReference>
<evidence type="ECO:0000259" key="1">
    <source>
        <dbReference type="Pfam" id="PF00724"/>
    </source>
</evidence>